<dbReference type="CDD" id="cd07185">
    <property type="entry name" value="OmpA_C-like"/>
    <property type="match status" value="1"/>
</dbReference>
<proteinExistence type="predicted"/>
<dbReference type="InterPro" id="IPR045743">
    <property type="entry name" value="DUF6089"/>
</dbReference>
<dbReference type="RefSeq" id="WP_377129080.1">
    <property type="nucleotide sequence ID" value="NZ_JBHUON010000019.1"/>
</dbReference>
<keyword evidence="4" id="KW-0812">Transmembrane</keyword>
<dbReference type="PRINTS" id="PR01021">
    <property type="entry name" value="OMPADOMAIN"/>
</dbReference>
<gene>
    <name evidence="12" type="ORF">ACFSYC_14510</name>
</gene>
<evidence type="ECO:0000256" key="2">
    <source>
        <dbReference type="ARBA" id="ARBA00022448"/>
    </source>
</evidence>
<keyword evidence="13" id="KW-1185">Reference proteome</keyword>
<evidence type="ECO:0000256" key="9">
    <source>
        <dbReference type="PROSITE-ProRule" id="PRU00473"/>
    </source>
</evidence>
<keyword evidence="7 9" id="KW-0472">Membrane</keyword>
<dbReference type="InterPro" id="IPR006665">
    <property type="entry name" value="OmpA-like"/>
</dbReference>
<comment type="subcellular location">
    <subcellularLocation>
        <location evidence="1">Cell outer membrane</location>
        <topology evidence="1">Multi-pass membrane protein</topology>
    </subcellularLocation>
</comment>
<dbReference type="InterPro" id="IPR028974">
    <property type="entry name" value="TSP_type-3_rpt"/>
</dbReference>
<evidence type="ECO:0000313" key="12">
    <source>
        <dbReference type="EMBL" id="MFD2865910.1"/>
    </source>
</evidence>
<keyword evidence="6" id="KW-0626">Porin</keyword>
<dbReference type="InterPro" id="IPR036737">
    <property type="entry name" value="OmpA-like_sf"/>
</dbReference>
<evidence type="ECO:0000256" key="8">
    <source>
        <dbReference type="ARBA" id="ARBA00023237"/>
    </source>
</evidence>
<evidence type="ECO:0000256" key="5">
    <source>
        <dbReference type="ARBA" id="ARBA00023065"/>
    </source>
</evidence>
<feature type="domain" description="OmpA-like" evidence="11">
    <location>
        <begin position="333"/>
        <end position="446"/>
    </location>
</feature>
<dbReference type="Pfam" id="PF00691">
    <property type="entry name" value="OmpA"/>
    <property type="match status" value="1"/>
</dbReference>
<reference evidence="13" key="1">
    <citation type="journal article" date="2019" name="Int. J. Syst. Evol. Microbiol.">
        <title>The Global Catalogue of Microorganisms (GCM) 10K type strain sequencing project: providing services to taxonomists for standard genome sequencing and annotation.</title>
        <authorList>
            <consortium name="The Broad Institute Genomics Platform"/>
            <consortium name="The Broad Institute Genome Sequencing Center for Infectious Disease"/>
            <person name="Wu L."/>
            <person name="Ma J."/>
        </authorList>
    </citation>
    <scope>NUCLEOTIDE SEQUENCE [LARGE SCALE GENOMIC DNA]</scope>
    <source>
        <strain evidence="13">KCTC 52232</strain>
    </source>
</reference>
<evidence type="ECO:0000313" key="13">
    <source>
        <dbReference type="Proteomes" id="UP001597601"/>
    </source>
</evidence>
<evidence type="ECO:0000256" key="4">
    <source>
        <dbReference type="ARBA" id="ARBA00022692"/>
    </source>
</evidence>
<protein>
    <submittedName>
        <fullName evidence="12">OmpA family protein</fullName>
    </submittedName>
</protein>
<dbReference type="SUPFAM" id="SSF103088">
    <property type="entry name" value="OmpA-like"/>
    <property type="match status" value="1"/>
</dbReference>
<dbReference type="InterPro" id="IPR011250">
    <property type="entry name" value="OMP/PagP_B-barrel"/>
</dbReference>
<dbReference type="Gene3D" id="2.40.160.20">
    <property type="match status" value="1"/>
</dbReference>
<keyword evidence="8" id="KW-0998">Cell outer membrane</keyword>
<dbReference type="Pfam" id="PF19573">
    <property type="entry name" value="DUF6089"/>
    <property type="match status" value="1"/>
</dbReference>
<name>A0ABW5XR18_9SPHI</name>
<dbReference type="Gene3D" id="3.30.1330.60">
    <property type="entry name" value="OmpA-like domain"/>
    <property type="match status" value="1"/>
</dbReference>
<feature type="signal peptide" evidence="10">
    <location>
        <begin position="1"/>
        <end position="23"/>
    </location>
</feature>
<dbReference type="SUPFAM" id="SSF56925">
    <property type="entry name" value="OMPA-like"/>
    <property type="match status" value="1"/>
</dbReference>
<dbReference type="PANTHER" id="PTHR30329:SF21">
    <property type="entry name" value="LIPOPROTEIN YIAD-RELATED"/>
    <property type="match status" value="1"/>
</dbReference>
<dbReference type="InterPro" id="IPR006664">
    <property type="entry name" value="OMP_bac"/>
</dbReference>
<evidence type="ECO:0000256" key="6">
    <source>
        <dbReference type="ARBA" id="ARBA00023114"/>
    </source>
</evidence>
<keyword evidence="2" id="KW-0813">Transport</keyword>
<dbReference type="PROSITE" id="PS51123">
    <property type="entry name" value="OMPA_2"/>
    <property type="match status" value="1"/>
</dbReference>
<dbReference type="EMBL" id="JBHUON010000019">
    <property type="protein sequence ID" value="MFD2865910.1"/>
    <property type="molecule type" value="Genomic_DNA"/>
</dbReference>
<evidence type="ECO:0000256" key="1">
    <source>
        <dbReference type="ARBA" id="ARBA00004571"/>
    </source>
</evidence>
<evidence type="ECO:0000256" key="3">
    <source>
        <dbReference type="ARBA" id="ARBA00022452"/>
    </source>
</evidence>
<dbReference type="PANTHER" id="PTHR30329">
    <property type="entry name" value="STATOR ELEMENT OF FLAGELLAR MOTOR COMPLEX"/>
    <property type="match status" value="1"/>
</dbReference>
<dbReference type="InterPro" id="IPR050330">
    <property type="entry name" value="Bact_OuterMem_StrucFunc"/>
</dbReference>
<keyword evidence="10" id="KW-0732">Signal</keyword>
<dbReference type="Proteomes" id="UP001597601">
    <property type="component" value="Unassembled WGS sequence"/>
</dbReference>
<comment type="caution">
    <text evidence="12">The sequence shown here is derived from an EMBL/GenBank/DDBJ whole genome shotgun (WGS) entry which is preliminary data.</text>
</comment>
<keyword evidence="3" id="KW-1134">Transmembrane beta strand</keyword>
<evidence type="ECO:0000256" key="7">
    <source>
        <dbReference type="ARBA" id="ARBA00023136"/>
    </source>
</evidence>
<organism evidence="12 13">
    <name type="scientific">Mucilaginibacter antarcticus</name>
    <dbReference type="NCBI Taxonomy" id="1855725"/>
    <lineage>
        <taxon>Bacteria</taxon>
        <taxon>Pseudomonadati</taxon>
        <taxon>Bacteroidota</taxon>
        <taxon>Sphingobacteriia</taxon>
        <taxon>Sphingobacteriales</taxon>
        <taxon>Sphingobacteriaceae</taxon>
        <taxon>Mucilaginibacter</taxon>
    </lineage>
</organism>
<evidence type="ECO:0000259" key="11">
    <source>
        <dbReference type="PROSITE" id="PS51123"/>
    </source>
</evidence>
<accession>A0ABW5XR18</accession>
<feature type="chain" id="PRO_5046480414" evidence="10">
    <location>
        <begin position="24"/>
        <end position="446"/>
    </location>
</feature>
<keyword evidence="5" id="KW-0406">Ion transport</keyword>
<sequence length="446" mass="48291">MKTNLKKAALVVTGVLLGSGVFAQSNELKQEDYVQPFSPVSSFRTWSIGVHAGLLNPYTFFSGHNSDFKNPNSKVGYGMYIKKQLSTGWGLQLNGLRGQVAGNGPADPAFKSYRTDLNWAVDLAANWTFGNISWRNNQNAIQMYATAGVGYSSYRPTFVVANGTTIDVGHDIRSAYIPVGVGFKVNVAKGVNIDLGYQVNFLDADNLDGYNLNGNNDKYGYAHAGLEFSLGSKDKKQLAAHNPVSSMRYEYLSEQRRLQSEINAQKASNDQLRSDLATTNANLAKFSADADGDGVPDFFDKCPGTPSGTKVDGSGCPLPVAAAPQVTIITEEDRRVVRDAIKNLEFDFGKATIRAKSFPSLDRVASLLMNKNFSLKLAGHTDNVGSDAANLGLSKDRAESIKAYLVDKGANASRVEATGYGESQPIATNKTAAGRQQNRRVEFTLY</sequence>
<dbReference type="SUPFAM" id="SSF103647">
    <property type="entry name" value="TSP type-3 repeat"/>
    <property type="match status" value="1"/>
</dbReference>
<evidence type="ECO:0000256" key="10">
    <source>
        <dbReference type="SAM" id="SignalP"/>
    </source>
</evidence>